<dbReference type="GO" id="GO:0016020">
    <property type="term" value="C:membrane"/>
    <property type="evidence" value="ECO:0007669"/>
    <property type="project" value="UniProtKB-SubCell"/>
</dbReference>
<dbReference type="PANTHER" id="PTHR31310">
    <property type="match status" value="1"/>
</dbReference>
<dbReference type="CDD" id="cd03386">
    <property type="entry name" value="PAP2_Aur1_like"/>
    <property type="match status" value="1"/>
</dbReference>
<feature type="domain" description="Inositolphosphotransferase Aur1/Ipt1" evidence="5">
    <location>
        <begin position="127"/>
        <end position="293"/>
    </location>
</feature>
<dbReference type="EMBL" id="CACRXK020007878">
    <property type="protein sequence ID" value="CAB4013414.1"/>
    <property type="molecule type" value="Genomic_DNA"/>
</dbReference>
<gene>
    <name evidence="6" type="ORF">PACLA_8A010450</name>
</gene>
<comment type="subcellular location">
    <subcellularLocation>
        <location evidence="1">Membrane</location>
        <topology evidence="1">Multi-pass membrane protein</topology>
    </subcellularLocation>
</comment>
<dbReference type="Pfam" id="PF14378">
    <property type="entry name" value="PAP2_3"/>
    <property type="match status" value="1"/>
</dbReference>
<reference evidence="6" key="1">
    <citation type="submission" date="2020-04" db="EMBL/GenBank/DDBJ databases">
        <authorList>
            <person name="Alioto T."/>
            <person name="Alioto T."/>
            <person name="Gomez Garrido J."/>
        </authorList>
    </citation>
    <scope>NUCLEOTIDE SEQUENCE</scope>
    <source>
        <strain evidence="6">A484AB</strain>
    </source>
</reference>
<proteinExistence type="predicted"/>
<evidence type="ECO:0000256" key="2">
    <source>
        <dbReference type="ARBA" id="ARBA00022692"/>
    </source>
</evidence>
<comment type="caution">
    <text evidence="6">The sequence shown here is derived from an EMBL/GenBank/DDBJ whole genome shotgun (WGS) entry which is preliminary data.</text>
</comment>
<protein>
    <submittedName>
        <fullName evidence="6">Inositol phosphorylceramide synthase catalytic subunit aur1-like</fullName>
    </submittedName>
</protein>
<name>A0A6S7I4L5_PARCT</name>
<keyword evidence="4" id="KW-0472">Membrane</keyword>
<keyword evidence="3" id="KW-1133">Transmembrane helix</keyword>
<dbReference type="PANTHER" id="PTHR31310:SF7">
    <property type="entry name" value="PA-PHOSPHATASE RELATED-FAMILY PROTEIN DDB_G0268928"/>
    <property type="match status" value="1"/>
</dbReference>
<dbReference type="InterPro" id="IPR026841">
    <property type="entry name" value="Aur1/Ipt1"/>
</dbReference>
<keyword evidence="7" id="KW-1185">Reference proteome</keyword>
<evidence type="ECO:0000313" key="6">
    <source>
        <dbReference type="EMBL" id="CAB4013414.1"/>
    </source>
</evidence>
<sequence length="327" mass="37745">MEKILSKLEDKQRELHGKKGRIIVSWNRFARSVREAVEFYTEAKQAELYAWAQSLPDQARRTVSKVPFRSLFLAITPYLMYLLLFSNYKVIRKLLGLTLVPKPNMHFCPSLELLIFRCFPHQILAKFANPVFDFLAAIPYLIHFPLPVLMILHKLVDKRRRSTLLFYVWIAGWCNFLGVFIQFVFPTAPPWYMDSVVFSPQGSELKAGYNEAGFHRLDAILGFPLFHKLYSASPVKFGAFPSLHVAWPTIVLVSDPWVSERFAKLHVLWITWAALYSNHHYGVDAIGAIIMVFTVRFFAGLWSPFCHHLTSLTSSSRNNSYSNLLQV</sequence>
<organism evidence="6 7">
    <name type="scientific">Paramuricea clavata</name>
    <name type="common">Red gorgonian</name>
    <name type="synonym">Violescent sea-whip</name>
    <dbReference type="NCBI Taxonomy" id="317549"/>
    <lineage>
        <taxon>Eukaryota</taxon>
        <taxon>Metazoa</taxon>
        <taxon>Cnidaria</taxon>
        <taxon>Anthozoa</taxon>
        <taxon>Octocorallia</taxon>
        <taxon>Malacalcyonacea</taxon>
        <taxon>Plexauridae</taxon>
        <taxon>Paramuricea</taxon>
    </lineage>
</organism>
<keyword evidence="2" id="KW-0812">Transmembrane</keyword>
<dbReference type="OrthoDB" id="5784at2759"/>
<evidence type="ECO:0000256" key="1">
    <source>
        <dbReference type="ARBA" id="ARBA00004141"/>
    </source>
</evidence>
<evidence type="ECO:0000313" key="7">
    <source>
        <dbReference type="Proteomes" id="UP001152795"/>
    </source>
</evidence>
<dbReference type="AlphaFoldDB" id="A0A6S7I4L5"/>
<accession>A0A6S7I4L5</accession>
<dbReference type="Proteomes" id="UP001152795">
    <property type="component" value="Unassembled WGS sequence"/>
</dbReference>
<evidence type="ECO:0000259" key="5">
    <source>
        <dbReference type="Pfam" id="PF14378"/>
    </source>
</evidence>
<evidence type="ECO:0000256" key="3">
    <source>
        <dbReference type="ARBA" id="ARBA00022989"/>
    </source>
</evidence>
<evidence type="ECO:0000256" key="4">
    <source>
        <dbReference type="ARBA" id="ARBA00023136"/>
    </source>
</evidence>
<dbReference type="InterPro" id="IPR052185">
    <property type="entry name" value="IPC_Synthase-Related"/>
</dbReference>